<proteinExistence type="predicted"/>
<keyword evidence="3" id="KW-1185">Reference proteome</keyword>
<dbReference type="Pfam" id="PF13738">
    <property type="entry name" value="Pyr_redox_3"/>
    <property type="match status" value="1"/>
</dbReference>
<keyword evidence="1" id="KW-0560">Oxidoreductase</keyword>
<dbReference type="PIRSF" id="PIRSF000332">
    <property type="entry name" value="FMO"/>
    <property type="match status" value="1"/>
</dbReference>
<dbReference type="SUPFAM" id="SSF51905">
    <property type="entry name" value="FAD/NAD(P)-binding domain"/>
    <property type="match status" value="2"/>
</dbReference>
<dbReference type="Proteomes" id="UP000199055">
    <property type="component" value="Unassembled WGS sequence"/>
</dbReference>
<dbReference type="Gene3D" id="3.50.50.60">
    <property type="entry name" value="FAD/NAD(P)-binding domain"/>
    <property type="match status" value="1"/>
</dbReference>
<dbReference type="GO" id="GO:0050660">
    <property type="term" value="F:flavin adenine dinucleotide binding"/>
    <property type="evidence" value="ECO:0007669"/>
    <property type="project" value="InterPro"/>
</dbReference>
<dbReference type="GO" id="GO:0004497">
    <property type="term" value="F:monooxygenase activity"/>
    <property type="evidence" value="ECO:0007669"/>
    <property type="project" value="TreeGrafter"/>
</dbReference>
<dbReference type="PRINTS" id="PR00368">
    <property type="entry name" value="FADPNR"/>
</dbReference>
<dbReference type="InterPro" id="IPR036188">
    <property type="entry name" value="FAD/NAD-bd_sf"/>
</dbReference>
<dbReference type="PANTHER" id="PTHR43539">
    <property type="entry name" value="FLAVIN-BINDING MONOOXYGENASE-LIKE PROTEIN (AFU_ORTHOLOGUE AFUA_4G09220)"/>
    <property type="match status" value="1"/>
</dbReference>
<organism evidence="2 3">
    <name type="scientific">Streptomyces radiopugnans</name>
    <dbReference type="NCBI Taxonomy" id="403935"/>
    <lineage>
        <taxon>Bacteria</taxon>
        <taxon>Bacillati</taxon>
        <taxon>Actinomycetota</taxon>
        <taxon>Actinomycetes</taxon>
        <taxon>Kitasatosporales</taxon>
        <taxon>Streptomycetaceae</taxon>
        <taxon>Streptomyces</taxon>
    </lineage>
</organism>
<sequence length="350" mass="37536">MEDADLIVIGAGQSGLATAALAPRRGFTRTLVLEAADRAGGAWPRYYDSLTLFSPARYSALPGADFPGDPDRYPSRDEVVAYLRAYARRLPARIHTSTTVVSAAREQGAWAVRAGDGRRFTARAVVAATGDYGNPRMPDLPGRAEYGGRVLHAADYRNPGGFAGRRIVVVGGGNSAVQIAAELGAVADVTLATRRPIGWTPQRRLGKDLHWWLKHTGLDAAPVGRLLHRVPVPVLDDGRHRALLQERGVDRREMFTRLTPEGVVWADGTEEAVDTVLAATGYRPAFPYLTGTGALDTGGRPLHRGGVATTVPGLGFVGLEFQRCFSSKTLRGAGRDAARVLSRLAARSRP</sequence>
<dbReference type="EMBL" id="FOET01000006">
    <property type="protein sequence ID" value="SEQ34016.1"/>
    <property type="molecule type" value="Genomic_DNA"/>
</dbReference>
<protein>
    <submittedName>
        <fullName evidence="2">Putative flavoprotein involved in K+ transport</fullName>
    </submittedName>
</protein>
<dbReference type="AlphaFoldDB" id="A0A1H9F7T3"/>
<dbReference type="InterPro" id="IPR050982">
    <property type="entry name" value="Auxin_biosynth/cation_transpt"/>
</dbReference>
<evidence type="ECO:0000313" key="3">
    <source>
        <dbReference type="Proteomes" id="UP000199055"/>
    </source>
</evidence>
<dbReference type="PANTHER" id="PTHR43539:SF78">
    <property type="entry name" value="FLAVIN-CONTAINING MONOOXYGENASE"/>
    <property type="match status" value="1"/>
</dbReference>
<dbReference type="InterPro" id="IPR000960">
    <property type="entry name" value="Flavin_mOase"/>
</dbReference>
<evidence type="ECO:0000256" key="1">
    <source>
        <dbReference type="ARBA" id="ARBA00023002"/>
    </source>
</evidence>
<evidence type="ECO:0000313" key="2">
    <source>
        <dbReference type="EMBL" id="SEQ34016.1"/>
    </source>
</evidence>
<dbReference type="GO" id="GO:0050661">
    <property type="term" value="F:NADP binding"/>
    <property type="evidence" value="ECO:0007669"/>
    <property type="project" value="InterPro"/>
</dbReference>
<dbReference type="PRINTS" id="PR00469">
    <property type="entry name" value="PNDRDTASEII"/>
</dbReference>
<name>A0A1H9F7T3_9ACTN</name>
<dbReference type="STRING" id="403935.SAMN05216481_106116"/>
<gene>
    <name evidence="2" type="ORF">SAMN05216481_106116</name>
</gene>
<accession>A0A1H9F7T3</accession>
<reference evidence="2 3" key="1">
    <citation type="submission" date="2016-10" db="EMBL/GenBank/DDBJ databases">
        <authorList>
            <person name="de Groot N.N."/>
        </authorList>
    </citation>
    <scope>NUCLEOTIDE SEQUENCE [LARGE SCALE GENOMIC DNA]</scope>
    <source>
        <strain evidence="2 3">CGMCC 4.3519</strain>
    </source>
</reference>
<dbReference type="RefSeq" id="WP_093659430.1">
    <property type="nucleotide sequence ID" value="NZ_FOET01000006.1"/>
</dbReference>